<evidence type="ECO:0000256" key="3">
    <source>
        <dbReference type="ARBA" id="ARBA00022525"/>
    </source>
</evidence>
<dbReference type="InterPro" id="IPR008966">
    <property type="entry name" value="Adhesion_dom_sf"/>
</dbReference>
<dbReference type="Pfam" id="PF00746">
    <property type="entry name" value="Gram_pos_anchor"/>
    <property type="match status" value="1"/>
</dbReference>
<keyword evidence="2" id="KW-0134">Cell wall</keyword>
<dbReference type="NCBIfam" id="TIGR01167">
    <property type="entry name" value="LPXTG_anchor"/>
    <property type="match status" value="1"/>
</dbReference>
<dbReference type="SUPFAM" id="SSF49401">
    <property type="entry name" value="Bacterial adhesins"/>
    <property type="match status" value="2"/>
</dbReference>
<dbReference type="EMBL" id="MQVS01000001">
    <property type="protein sequence ID" value="OKL52660.1"/>
    <property type="molecule type" value="Genomic_DNA"/>
</dbReference>
<reference evidence="10" key="1">
    <citation type="submission" date="2016-12" db="EMBL/GenBank/DDBJ databases">
        <authorList>
            <person name="Meng X."/>
        </authorList>
    </citation>
    <scope>NUCLEOTIDE SEQUENCE [LARGE SCALE GENOMIC DNA]</scope>
    <source>
        <strain evidence="10">DSM 20732</strain>
    </source>
</reference>
<evidence type="ECO:0000256" key="7">
    <source>
        <dbReference type="SAM" id="Phobius"/>
    </source>
</evidence>
<accession>A0A1Q5PZ77</accession>
<dbReference type="AlphaFoldDB" id="A0A1Q5PZ77"/>
<dbReference type="Pfam" id="PF19407">
    <property type="entry name" value="DUF5979"/>
    <property type="match status" value="6"/>
</dbReference>
<comment type="caution">
    <text evidence="9">The sequence shown here is derived from an EMBL/GenBank/DDBJ whole genome shotgun (WGS) entry which is preliminary data.</text>
</comment>
<gene>
    <name evidence="9" type="ORF">BSZ40_00675</name>
</gene>
<evidence type="ECO:0000256" key="2">
    <source>
        <dbReference type="ARBA" id="ARBA00022512"/>
    </source>
</evidence>
<dbReference type="Proteomes" id="UP000185612">
    <property type="component" value="Unassembled WGS sequence"/>
</dbReference>
<keyword evidence="7" id="KW-0812">Transmembrane</keyword>
<feature type="compositionally biased region" description="Pro residues" evidence="6">
    <location>
        <begin position="1009"/>
        <end position="1022"/>
    </location>
</feature>
<dbReference type="InParanoid" id="A0A1Q5PZ77"/>
<name>A0A1Q5PZ77_9ACTO</name>
<feature type="transmembrane region" description="Helical" evidence="7">
    <location>
        <begin position="1037"/>
        <end position="1056"/>
    </location>
</feature>
<dbReference type="Gene3D" id="2.60.40.1280">
    <property type="match status" value="1"/>
</dbReference>
<dbReference type="InterPro" id="IPR046022">
    <property type="entry name" value="DUF5979"/>
</dbReference>
<dbReference type="PROSITE" id="PS50847">
    <property type="entry name" value="GRAM_POS_ANCHORING"/>
    <property type="match status" value="1"/>
</dbReference>
<dbReference type="OrthoDB" id="3257943at2"/>
<keyword evidence="3" id="KW-0964">Secreted</keyword>
<keyword evidence="7" id="KW-0472">Membrane</keyword>
<keyword evidence="5" id="KW-0572">Peptidoglycan-anchor</keyword>
<keyword evidence="10" id="KW-1185">Reference proteome</keyword>
<dbReference type="STRING" id="52770.BSZ40_00675"/>
<evidence type="ECO:0000256" key="5">
    <source>
        <dbReference type="ARBA" id="ARBA00023088"/>
    </source>
</evidence>
<dbReference type="InterPro" id="IPR057686">
    <property type="entry name" value="DUF7926"/>
</dbReference>
<dbReference type="InterPro" id="IPR011252">
    <property type="entry name" value="Fibrogen-bd_dom1"/>
</dbReference>
<feature type="region of interest" description="Disordered" evidence="6">
    <location>
        <begin position="1003"/>
        <end position="1033"/>
    </location>
</feature>
<keyword evidence="7" id="KW-1133">Transmembrane helix</keyword>
<protein>
    <recommendedName>
        <fullName evidence="8">Gram-positive cocci surface proteins LPxTG domain-containing protein</fullName>
    </recommendedName>
</protein>
<comment type="subcellular location">
    <subcellularLocation>
        <location evidence="1">Secreted</location>
        <location evidence="1">Cell wall</location>
    </subcellularLocation>
</comment>
<sequence>MHRYSRPRIARASSVFFATLAVALSGVGLFVFGQSDAAAAINPAIQVNITELVKSHDDGSEHPGETINVHDHFKMKFTWDATNANPQPGDEFAIELPSHFYNREFPLTRDLNFEGNKVGQCTIEERLFKCTLGEGIRGKTSIRGEGTATMRASHSTTTNTSTFKINGNAVAVPNPGNGPVGEVPQKPWNPVDPYKWGDAPGELSEEITWSIGFGGEKLAPLYGNQIPTTLVLDDVIGAGHRLKMDPSLIRLTMTGRSDSPNMDWADLARADKSSEGVHTEWGNFSLDVESSDNDSRVRFTVKGPFSADHNYVVRYRTVPDTANGKVQPGFTYENTVTFVGGDKVVSHETSYTDSFTISITMEDGFGSFKVSKALAGNGANQLDPATKLNVKAAWVLPDNKQPSDFPQWQAPANPAILEVQPGKTAQFNGTFPVGTRITLSEDLTSTNPALPAGVRWSNPKFEIAGVDNAAQPSEITFEVANKQSTAVKLTNTAEKLPTGGFRVSKTVVDAANRVPDDKGFTFDYTCTLAGKEVKKGVLGPIQHGQTADSPTDIPAGAACQITEQDASLPNMVLQVTGDTVVQIAGGAPQSTTITNTYTPAVGSFTLKKVVVDGDNVVDDTKTFSFTYVCKVGDTVVKEGNVGPLAHDATAKVEAVPAGAACTITEADATIPNVTLETTGLTDPVLIQADTNSDVTATNTYTQDLGAFTVKKVVVDGDNVVDDAKTFSFTYVCKVGDTVVKEGNVGPLAHDATAKVEAVPAGAACTITEADAQVEHTSLVTTGLEQPIAITKGGNAEVTVTNTYTRHFGSFQVKKAVAGDNAEAFAKDSFAIDYVCGELTGTLEVPGDGQTVVRGPQVPAGTTCTLKEKADTAAREGYNVTTTADVTEVSIVNETIKDVVFTNTYARQLGTFQVAKRVGGVDKFAKDKFRFTYTCGDETGTLEVPGDGTPVPLGKSLPTGTKCVISEDTAAAQRDGYTLTIVGDQAEVLVKEGDNGVTTITNQYVEKPKPTPTPTPTPPPSIPSKPGKPQLPKTGADAITLGVVAAGTMAAGALLIARRRRA</sequence>
<evidence type="ECO:0000313" key="9">
    <source>
        <dbReference type="EMBL" id="OKL52660.1"/>
    </source>
</evidence>
<evidence type="ECO:0000256" key="4">
    <source>
        <dbReference type="ARBA" id="ARBA00022729"/>
    </source>
</evidence>
<evidence type="ECO:0000259" key="8">
    <source>
        <dbReference type="PROSITE" id="PS50847"/>
    </source>
</evidence>
<evidence type="ECO:0000256" key="1">
    <source>
        <dbReference type="ARBA" id="ARBA00004191"/>
    </source>
</evidence>
<dbReference type="RefSeq" id="WP_073822238.1">
    <property type="nucleotide sequence ID" value="NZ_MQVS01000001.1"/>
</dbReference>
<evidence type="ECO:0000256" key="6">
    <source>
        <dbReference type="SAM" id="MobiDB-lite"/>
    </source>
</evidence>
<organism evidence="9 10">
    <name type="scientific">Buchananella hordeovulneris</name>
    <dbReference type="NCBI Taxonomy" id="52770"/>
    <lineage>
        <taxon>Bacteria</taxon>
        <taxon>Bacillati</taxon>
        <taxon>Actinomycetota</taxon>
        <taxon>Actinomycetes</taxon>
        <taxon>Actinomycetales</taxon>
        <taxon>Actinomycetaceae</taxon>
        <taxon>Buchananella</taxon>
    </lineage>
</organism>
<keyword evidence="4" id="KW-0732">Signal</keyword>
<feature type="domain" description="Gram-positive cocci surface proteins LPxTG" evidence="8">
    <location>
        <begin position="1030"/>
        <end position="1061"/>
    </location>
</feature>
<dbReference type="Pfam" id="PF25548">
    <property type="entry name" value="DUF7926"/>
    <property type="match status" value="1"/>
</dbReference>
<evidence type="ECO:0000313" key="10">
    <source>
        <dbReference type="Proteomes" id="UP000185612"/>
    </source>
</evidence>
<proteinExistence type="predicted"/>
<dbReference type="GO" id="GO:0007155">
    <property type="term" value="P:cell adhesion"/>
    <property type="evidence" value="ECO:0007669"/>
    <property type="project" value="InterPro"/>
</dbReference>
<dbReference type="InterPro" id="IPR019931">
    <property type="entry name" value="LPXTG_anchor"/>
</dbReference>